<accession>A0A1F5VE55</accession>
<proteinExistence type="predicted"/>
<dbReference type="STRING" id="1798325.A2834_00775"/>
<dbReference type="Proteomes" id="UP000179251">
    <property type="component" value="Unassembled WGS sequence"/>
</dbReference>
<reference evidence="1 2" key="1">
    <citation type="journal article" date="2016" name="Nat. Commun.">
        <title>Thousands of microbial genomes shed light on interconnected biogeochemical processes in an aquifer system.</title>
        <authorList>
            <person name="Anantharaman K."/>
            <person name="Brown C.T."/>
            <person name="Hug L.A."/>
            <person name="Sharon I."/>
            <person name="Castelle C.J."/>
            <person name="Probst A.J."/>
            <person name="Thomas B.C."/>
            <person name="Singh A."/>
            <person name="Wilkins M.J."/>
            <person name="Karaoz U."/>
            <person name="Brodie E.L."/>
            <person name="Williams K.H."/>
            <person name="Hubbard S.S."/>
            <person name="Banfield J.F."/>
        </authorList>
    </citation>
    <scope>NUCLEOTIDE SEQUENCE [LARGE SCALE GENOMIC DNA]</scope>
</reference>
<protein>
    <submittedName>
        <fullName evidence="1">Uncharacterized protein</fullName>
    </submittedName>
</protein>
<comment type="caution">
    <text evidence="1">The sequence shown here is derived from an EMBL/GenBank/DDBJ whole genome shotgun (WGS) entry which is preliminary data.</text>
</comment>
<organism evidence="1 2">
    <name type="scientific">Candidatus Giovannonibacteria bacterium RIFCSPHIGHO2_01_FULL_45_23</name>
    <dbReference type="NCBI Taxonomy" id="1798325"/>
    <lineage>
        <taxon>Bacteria</taxon>
        <taxon>Candidatus Giovannoniibacteriota</taxon>
    </lineage>
</organism>
<gene>
    <name evidence="1" type="ORF">A2834_00775</name>
</gene>
<sequence length="193" mass="21209">MPVLFWNEKTKKEGFVMFKKLLLLAGVYMLLGTSAVSLAQEEPESTLTPRQLLLLQVPEGVKKAAEFDGWKVTWEPIHDAAWGPSDFIALSKDGQLWIITAIGDKPKMLTLAFAEDGETFLPVLSAYFKNDTLEVVMAFISLKGADEALKTKAERAMNYLSSALEALGLETEDGLVEFIKGLPKTGSKKATPL</sequence>
<dbReference type="EMBL" id="MFHD01000026">
    <property type="protein sequence ID" value="OGF61722.1"/>
    <property type="molecule type" value="Genomic_DNA"/>
</dbReference>
<dbReference type="AlphaFoldDB" id="A0A1F5VE55"/>
<evidence type="ECO:0000313" key="2">
    <source>
        <dbReference type="Proteomes" id="UP000179251"/>
    </source>
</evidence>
<name>A0A1F5VE55_9BACT</name>
<evidence type="ECO:0000313" key="1">
    <source>
        <dbReference type="EMBL" id="OGF61722.1"/>
    </source>
</evidence>